<dbReference type="GO" id="GO:0071949">
    <property type="term" value="F:FAD binding"/>
    <property type="evidence" value="ECO:0007669"/>
    <property type="project" value="InterPro"/>
</dbReference>
<dbReference type="Gene3D" id="3.50.50.60">
    <property type="entry name" value="FAD/NAD(P)-binding domain"/>
    <property type="match status" value="1"/>
</dbReference>
<proteinExistence type="inferred from homology"/>
<dbReference type="PANTHER" id="PTHR45934">
    <property type="entry name" value="FAD/NAD(P)-BINDING OXIDOREDUCTASE FAMILY PROTEIN"/>
    <property type="match status" value="1"/>
</dbReference>
<protein>
    <recommendedName>
        <fullName evidence="4">FAD-binding domain-containing protein</fullName>
    </recommendedName>
</protein>
<dbReference type="Pfam" id="PF01494">
    <property type="entry name" value="FAD_binding_3"/>
    <property type="match status" value="1"/>
</dbReference>
<dbReference type="InterPro" id="IPR036188">
    <property type="entry name" value="FAD/NAD-bd_sf"/>
</dbReference>
<evidence type="ECO:0000256" key="2">
    <source>
        <dbReference type="ARBA" id="ARBA00023033"/>
    </source>
</evidence>
<gene>
    <name evidence="5" type="ORF">Taro_049880</name>
</gene>
<evidence type="ECO:0000256" key="3">
    <source>
        <dbReference type="ARBA" id="ARBA00024018"/>
    </source>
</evidence>
<dbReference type="SUPFAM" id="SSF51905">
    <property type="entry name" value="FAD/NAD(P)-binding domain"/>
    <property type="match status" value="1"/>
</dbReference>
<dbReference type="EMBL" id="NMUH01007243">
    <property type="protein sequence ID" value="MQM16917.1"/>
    <property type="molecule type" value="Genomic_DNA"/>
</dbReference>
<sequence>MDFCRKNLKSLVLERSDNLRATGAAIAIFTNGWRALDQLGIGELLREKAVPLKAYVCYCNALRSSLNVYADYTASQTDHPSSFTAIPMYMSSVREIYMDDGVEETIPNGKDELRCVKRSDLIKALAGGLPPETIRFGCQVFHVDTDPESSNHVLHLNDGSTIIAKVVIGCDGVNSIIAEKLQLKAPRIFSTSRARGYTYYPNGHPFHNEFVRMRKNHVLLGRLPVDDRLVYWFVGRPWLPEDRENRSDPKDIIETTLKALRHFPTEDIEMVKNTDVRSINLTRLRYRAPWEVLIKGLHKGTMTVAGDAMHAMIPYLGQGGSAALEDAVVLARCVAQEMDIGPDGSMILKKHKLQKRVETAFGAFVRERRWRLWSLLAQTFLEESRVQTKSPFKKFVFVCLLKVLFGDPLGHAQYDCGSL</sequence>
<keyword evidence="6" id="KW-1185">Reference proteome</keyword>
<keyword evidence="1" id="KW-0560">Oxidoreductase</keyword>
<evidence type="ECO:0000259" key="4">
    <source>
        <dbReference type="Pfam" id="PF01494"/>
    </source>
</evidence>
<dbReference type="Proteomes" id="UP000652761">
    <property type="component" value="Unassembled WGS sequence"/>
</dbReference>
<dbReference type="AlphaFoldDB" id="A0A843XCF9"/>
<dbReference type="PRINTS" id="PR00420">
    <property type="entry name" value="RNGMNOXGNASE"/>
</dbReference>
<organism evidence="5 6">
    <name type="scientific">Colocasia esculenta</name>
    <name type="common">Wild taro</name>
    <name type="synonym">Arum esculentum</name>
    <dbReference type="NCBI Taxonomy" id="4460"/>
    <lineage>
        <taxon>Eukaryota</taxon>
        <taxon>Viridiplantae</taxon>
        <taxon>Streptophyta</taxon>
        <taxon>Embryophyta</taxon>
        <taxon>Tracheophyta</taxon>
        <taxon>Spermatophyta</taxon>
        <taxon>Magnoliopsida</taxon>
        <taxon>Liliopsida</taxon>
        <taxon>Araceae</taxon>
        <taxon>Aroideae</taxon>
        <taxon>Colocasieae</taxon>
        <taxon>Colocasia</taxon>
    </lineage>
</organism>
<dbReference type="PANTHER" id="PTHR45934:SF2">
    <property type="entry name" value="MONOOXYGENASE 1"/>
    <property type="match status" value="1"/>
</dbReference>
<evidence type="ECO:0000313" key="6">
    <source>
        <dbReference type="Proteomes" id="UP000652761"/>
    </source>
</evidence>
<keyword evidence="2" id="KW-0503">Monooxygenase</keyword>
<dbReference type="GO" id="GO:0004497">
    <property type="term" value="F:monooxygenase activity"/>
    <property type="evidence" value="ECO:0007669"/>
    <property type="project" value="UniProtKB-KW"/>
</dbReference>
<comment type="similarity">
    <text evidence="3">Belongs to the 3-hydroxybenzoate 6-hydroxylase family.</text>
</comment>
<accession>A0A843XCF9</accession>
<dbReference type="InterPro" id="IPR044560">
    <property type="entry name" value="MOase"/>
</dbReference>
<dbReference type="InterPro" id="IPR002938">
    <property type="entry name" value="FAD-bd"/>
</dbReference>
<reference evidence="5" key="1">
    <citation type="submission" date="2017-07" db="EMBL/GenBank/DDBJ databases">
        <title>Taro Niue Genome Assembly and Annotation.</title>
        <authorList>
            <person name="Atibalentja N."/>
            <person name="Keating K."/>
            <person name="Fields C.J."/>
        </authorList>
    </citation>
    <scope>NUCLEOTIDE SEQUENCE</scope>
    <source>
        <strain evidence="5">Niue_2</strain>
        <tissue evidence="5">Leaf</tissue>
    </source>
</reference>
<name>A0A843XCF9_COLES</name>
<evidence type="ECO:0000313" key="5">
    <source>
        <dbReference type="EMBL" id="MQM16917.1"/>
    </source>
</evidence>
<evidence type="ECO:0000256" key="1">
    <source>
        <dbReference type="ARBA" id="ARBA00023002"/>
    </source>
</evidence>
<comment type="caution">
    <text evidence="5">The sequence shown here is derived from an EMBL/GenBank/DDBJ whole genome shotgun (WGS) entry which is preliminary data.</text>
</comment>
<dbReference type="OrthoDB" id="759125at2759"/>
<feature type="domain" description="FAD-binding" evidence="4">
    <location>
        <begin position="10"/>
        <end position="336"/>
    </location>
</feature>